<dbReference type="EMBL" id="CAFBNL010000020">
    <property type="protein sequence ID" value="CAB4948352.1"/>
    <property type="molecule type" value="Genomic_DNA"/>
</dbReference>
<dbReference type="PANTHER" id="PTHR46401:SF2">
    <property type="entry name" value="GLYCOSYLTRANSFERASE WBBK-RELATED"/>
    <property type="match status" value="1"/>
</dbReference>
<accession>A0A6J7K1W7</accession>
<protein>
    <submittedName>
        <fullName evidence="3">Unannotated protein</fullName>
    </submittedName>
</protein>
<dbReference type="AlphaFoldDB" id="A0A6J7K1W7"/>
<dbReference type="Pfam" id="PF13692">
    <property type="entry name" value="Glyco_trans_1_4"/>
    <property type="match status" value="1"/>
</dbReference>
<evidence type="ECO:0000259" key="2">
    <source>
        <dbReference type="Pfam" id="PF13439"/>
    </source>
</evidence>
<dbReference type="SUPFAM" id="SSF53756">
    <property type="entry name" value="UDP-Glycosyltransferase/glycogen phosphorylase"/>
    <property type="match status" value="1"/>
</dbReference>
<sequence>MNAPIRPLFVNENIGGHATMHMAIRSALKSHPEVSAQFLDLPHAGLLRRFGAIPIPGLAREDFDLQAFRIQLSNSAHIQRRLRSWKNPYDVLHLYSQNVALLSSKALATRPSVVATDATGEQGARLIPERRVGKGTKSRIALTKIFEKKVYESATLVIAQSEWTANSLRTDYGVPDERIRIVPFGITVHDALPHVTNALPQITFIGTRLSRKGGNRLLDIWRQYLSTETTLTLVTRDDVKPQEGLRVFQDFRPGDPRLATLLAATDLFVFPSEMDTFGYALIEAMSGEVATISLDVAARAEIAIDGVTGLVLPEGADNVALLAAIKELLNDPVRTREMGLAGRQRVLEHFDARITTKTLVEVLREAQKIFADG</sequence>
<feature type="domain" description="Glycosyltransferase subfamily 4-like N-terminal" evidence="2">
    <location>
        <begin position="66"/>
        <end position="187"/>
    </location>
</feature>
<dbReference type="Pfam" id="PF13439">
    <property type="entry name" value="Glyco_transf_4"/>
    <property type="match status" value="1"/>
</dbReference>
<name>A0A6J7K1W7_9ZZZZ</name>
<dbReference type="InterPro" id="IPR028098">
    <property type="entry name" value="Glyco_trans_4-like_N"/>
</dbReference>
<dbReference type="GO" id="GO:0009103">
    <property type="term" value="P:lipopolysaccharide biosynthetic process"/>
    <property type="evidence" value="ECO:0007669"/>
    <property type="project" value="TreeGrafter"/>
</dbReference>
<dbReference type="Gene3D" id="3.40.50.2000">
    <property type="entry name" value="Glycogen Phosphorylase B"/>
    <property type="match status" value="2"/>
</dbReference>
<evidence type="ECO:0000313" key="3">
    <source>
        <dbReference type="EMBL" id="CAB4948352.1"/>
    </source>
</evidence>
<dbReference type="PANTHER" id="PTHR46401">
    <property type="entry name" value="GLYCOSYLTRANSFERASE WBBK-RELATED"/>
    <property type="match status" value="1"/>
</dbReference>
<reference evidence="3" key="1">
    <citation type="submission" date="2020-05" db="EMBL/GenBank/DDBJ databases">
        <authorList>
            <person name="Chiriac C."/>
            <person name="Salcher M."/>
            <person name="Ghai R."/>
            <person name="Kavagutti S V."/>
        </authorList>
    </citation>
    <scope>NUCLEOTIDE SEQUENCE</scope>
</reference>
<proteinExistence type="predicted"/>
<keyword evidence="1" id="KW-0808">Transferase</keyword>
<dbReference type="GO" id="GO:0016757">
    <property type="term" value="F:glycosyltransferase activity"/>
    <property type="evidence" value="ECO:0007669"/>
    <property type="project" value="TreeGrafter"/>
</dbReference>
<dbReference type="CDD" id="cd03801">
    <property type="entry name" value="GT4_PimA-like"/>
    <property type="match status" value="1"/>
</dbReference>
<gene>
    <name evidence="3" type="ORF">UFOPK3789_00522</name>
</gene>
<evidence type="ECO:0000256" key="1">
    <source>
        <dbReference type="ARBA" id="ARBA00022679"/>
    </source>
</evidence>
<organism evidence="3">
    <name type="scientific">freshwater metagenome</name>
    <dbReference type="NCBI Taxonomy" id="449393"/>
    <lineage>
        <taxon>unclassified sequences</taxon>
        <taxon>metagenomes</taxon>
        <taxon>ecological metagenomes</taxon>
    </lineage>
</organism>